<dbReference type="GO" id="GO:0071339">
    <property type="term" value="C:MLL1 complex"/>
    <property type="evidence" value="ECO:0007669"/>
    <property type="project" value="InterPro"/>
</dbReference>
<dbReference type="InterPro" id="IPR000253">
    <property type="entry name" value="FHA_dom"/>
</dbReference>
<dbReference type="GO" id="GO:0044545">
    <property type="term" value="C:NSL complex"/>
    <property type="evidence" value="ECO:0007669"/>
    <property type="project" value="TreeGrafter"/>
</dbReference>
<dbReference type="InterPro" id="IPR008984">
    <property type="entry name" value="SMAD_FHA_dom_sf"/>
</dbReference>
<proteinExistence type="predicted"/>
<dbReference type="Pfam" id="PF00498">
    <property type="entry name" value="FHA"/>
    <property type="match status" value="1"/>
</dbReference>
<protein>
    <recommendedName>
        <fullName evidence="2">FHA domain-containing protein</fullName>
    </recommendedName>
</protein>
<dbReference type="InterPro" id="IPR025999">
    <property type="entry name" value="MCRS_N"/>
</dbReference>
<dbReference type="Pfam" id="PF13325">
    <property type="entry name" value="MCRS_N"/>
    <property type="match status" value="1"/>
</dbReference>
<dbReference type="OrthoDB" id="10262769at2759"/>
<dbReference type="InterPro" id="IPR037912">
    <property type="entry name" value="MCRS1"/>
</dbReference>
<feature type="domain" description="FHA" evidence="2">
    <location>
        <begin position="420"/>
        <end position="476"/>
    </location>
</feature>
<sequence length="511" mass="58308">MFSNAFPHVSHLSTVNFRFWRFAFFIRFSFSSWDCCCCAFKLNFFIMENLDENDFIEVGNEYSGINNHLSLRESAEATARRRSSNRSIKRKKFDDELVEYSLGMPGLSYIKSGRTTGRTQSFSTELAPISTPSISIPAPIPVALAGPSTSTQPPPLVEMKPKTTQRSIPSSSKSKKKSTPKSHLTTKDLGRWKPVDDLALIIGIEQTNDIDIIHLGTKFSCKFTKEEISSRWYALLYDHAVSRVAVQAIRNLHPEMIAAVQSKALWSEEEEKILGTIKSNSNPTLETFTDLLTRHPVEFYRGRTPNSLYHHWQSLHMYYLLPDQIDQATAPGLQTMKFEEAEALIQDSDLQDPPDEAVQRELKLQQRRNLKEIRQLENEVGRWNVLVHTVTGHCPGEFEQQTLAVLSGRMVRFLMRSREVTIGRCGKTSKVDIDLALEGPANKVSRRQAILKLTDTGEFYLYSEGQRPVFVNGKPVEAGHKERLYHNTVVEFHTLKFIFLINQDLIRTIHT</sequence>
<keyword evidence="4" id="KW-1185">Reference proteome</keyword>
<dbReference type="GO" id="GO:0002151">
    <property type="term" value="F:G-quadruplex RNA binding"/>
    <property type="evidence" value="ECO:0007669"/>
    <property type="project" value="InterPro"/>
</dbReference>
<dbReference type="CDD" id="cd22687">
    <property type="entry name" value="FHA_MCRS1"/>
    <property type="match status" value="1"/>
</dbReference>
<organism evidence="3 4">
    <name type="scientific">Ceutorhynchus assimilis</name>
    <name type="common">cabbage seed weevil</name>
    <dbReference type="NCBI Taxonomy" id="467358"/>
    <lineage>
        <taxon>Eukaryota</taxon>
        <taxon>Metazoa</taxon>
        <taxon>Ecdysozoa</taxon>
        <taxon>Arthropoda</taxon>
        <taxon>Hexapoda</taxon>
        <taxon>Insecta</taxon>
        <taxon>Pterygota</taxon>
        <taxon>Neoptera</taxon>
        <taxon>Endopterygota</taxon>
        <taxon>Coleoptera</taxon>
        <taxon>Polyphaga</taxon>
        <taxon>Cucujiformia</taxon>
        <taxon>Curculionidae</taxon>
        <taxon>Ceutorhynchinae</taxon>
        <taxon>Ceutorhynchus</taxon>
    </lineage>
</organism>
<evidence type="ECO:0000259" key="2">
    <source>
        <dbReference type="PROSITE" id="PS50006"/>
    </source>
</evidence>
<dbReference type="GO" id="GO:0031011">
    <property type="term" value="C:Ino80 complex"/>
    <property type="evidence" value="ECO:0007669"/>
    <property type="project" value="InterPro"/>
</dbReference>
<evidence type="ECO:0000313" key="4">
    <source>
        <dbReference type="Proteomes" id="UP001152799"/>
    </source>
</evidence>
<dbReference type="SMART" id="SM00240">
    <property type="entry name" value="FHA"/>
    <property type="match status" value="1"/>
</dbReference>
<reference evidence="3" key="1">
    <citation type="submission" date="2022-01" db="EMBL/GenBank/DDBJ databases">
        <authorList>
            <person name="King R."/>
        </authorList>
    </citation>
    <scope>NUCLEOTIDE SEQUENCE</scope>
</reference>
<dbReference type="GO" id="GO:0045944">
    <property type="term" value="P:positive regulation of transcription by RNA polymerase II"/>
    <property type="evidence" value="ECO:0007669"/>
    <property type="project" value="TreeGrafter"/>
</dbReference>
<accession>A0A9N9MIH8</accession>
<dbReference type="AlphaFoldDB" id="A0A9N9MIH8"/>
<dbReference type="SUPFAM" id="SSF49879">
    <property type="entry name" value="SMAD/FHA domain"/>
    <property type="match status" value="1"/>
</dbReference>
<dbReference type="Gene3D" id="2.60.200.20">
    <property type="match status" value="1"/>
</dbReference>
<feature type="region of interest" description="Disordered" evidence="1">
    <location>
        <begin position="140"/>
        <end position="188"/>
    </location>
</feature>
<gene>
    <name evidence="3" type="ORF">CEUTPL_LOCUS4150</name>
</gene>
<dbReference type="PANTHER" id="PTHR13233:SF0">
    <property type="entry name" value="MICROSPHERULE PROTEIN 1"/>
    <property type="match status" value="1"/>
</dbReference>
<dbReference type="PROSITE" id="PS50006">
    <property type="entry name" value="FHA_DOMAIN"/>
    <property type="match status" value="1"/>
</dbReference>
<dbReference type="PANTHER" id="PTHR13233">
    <property type="entry name" value="MICROSPHERULE PROTEIN 1"/>
    <property type="match status" value="1"/>
</dbReference>
<dbReference type="EMBL" id="OU892289">
    <property type="protein sequence ID" value="CAG9763491.1"/>
    <property type="molecule type" value="Genomic_DNA"/>
</dbReference>
<evidence type="ECO:0000256" key="1">
    <source>
        <dbReference type="SAM" id="MobiDB-lite"/>
    </source>
</evidence>
<dbReference type="Proteomes" id="UP001152799">
    <property type="component" value="Chromosome 13"/>
</dbReference>
<evidence type="ECO:0000313" key="3">
    <source>
        <dbReference type="EMBL" id="CAG9763491.1"/>
    </source>
</evidence>
<name>A0A9N9MIH8_9CUCU</name>